<organism evidence="1 2">
    <name type="scientific">Nonomuraea solani</name>
    <dbReference type="NCBI Taxonomy" id="1144553"/>
    <lineage>
        <taxon>Bacteria</taxon>
        <taxon>Bacillati</taxon>
        <taxon>Actinomycetota</taxon>
        <taxon>Actinomycetes</taxon>
        <taxon>Streptosporangiales</taxon>
        <taxon>Streptosporangiaceae</taxon>
        <taxon>Nonomuraea</taxon>
    </lineage>
</organism>
<dbReference type="InterPro" id="IPR029058">
    <property type="entry name" value="AB_hydrolase_fold"/>
</dbReference>
<keyword evidence="2" id="KW-1185">Reference proteome</keyword>
<reference evidence="1 2" key="1">
    <citation type="submission" date="2016-10" db="EMBL/GenBank/DDBJ databases">
        <authorList>
            <person name="de Groot N.N."/>
        </authorList>
    </citation>
    <scope>NUCLEOTIDE SEQUENCE [LARGE SCALE GENOMIC DNA]</scope>
    <source>
        <strain evidence="1 2">CGMCC 4.7037</strain>
    </source>
</reference>
<evidence type="ECO:0000313" key="2">
    <source>
        <dbReference type="Proteomes" id="UP000236732"/>
    </source>
</evidence>
<proteinExistence type="predicted"/>
<gene>
    <name evidence="1" type="ORF">SAMN05444920_102975</name>
</gene>
<accession>A0A1H6A1Q7</accession>
<sequence length="133" mass="14778">MRVLRTPEERFANLPGFPYEPRYADLPGGPRMAYVEAGPTGGEPVVLLHGEPSWSFLYRHVMRELAAAGLRAIAVDLVWPATSCDQGRRALPPGGRGLRSGASDRRFRDLHLACQDRPIVRPVRYNRGRTGEA</sequence>
<evidence type="ECO:0000313" key="1">
    <source>
        <dbReference type="EMBL" id="SEG42381.1"/>
    </source>
</evidence>
<dbReference type="EMBL" id="FNVT01000002">
    <property type="protein sequence ID" value="SEG42381.1"/>
    <property type="molecule type" value="Genomic_DNA"/>
</dbReference>
<dbReference type="SUPFAM" id="SSF53474">
    <property type="entry name" value="alpha/beta-Hydrolases"/>
    <property type="match status" value="1"/>
</dbReference>
<dbReference type="RefSeq" id="WP_200823863.1">
    <property type="nucleotide sequence ID" value="NZ_FNVT01000002.1"/>
</dbReference>
<protein>
    <submittedName>
        <fullName evidence="1">Haloalkane dehalogenase</fullName>
    </submittedName>
</protein>
<name>A0A1H6A1Q7_9ACTN</name>
<dbReference type="AlphaFoldDB" id="A0A1H6A1Q7"/>
<dbReference type="Gene3D" id="3.40.50.1820">
    <property type="entry name" value="alpha/beta hydrolase"/>
    <property type="match status" value="1"/>
</dbReference>
<dbReference type="Proteomes" id="UP000236732">
    <property type="component" value="Unassembled WGS sequence"/>
</dbReference>